<dbReference type="Pfam" id="PF24793">
    <property type="entry name" value="GINT1_N"/>
    <property type="match status" value="1"/>
</dbReference>
<dbReference type="RefSeq" id="WP_099431733.1">
    <property type="nucleotide sequence ID" value="NZ_CP024160.1"/>
</dbReference>
<evidence type="ECO:0000313" key="3">
    <source>
        <dbReference type="Proteomes" id="UP000225608"/>
    </source>
</evidence>
<evidence type="ECO:0000259" key="1">
    <source>
        <dbReference type="Pfam" id="PF24793"/>
    </source>
</evidence>
<sequence>MWYENKLLNKAFLQTTDWFVAWRHVGDSAYNLVDNPCGYWLADSLLYEDTDGAWLFAEAFDVNKGYGKLAVLPFDGNTFSNFELVLDTGSHLSYPFVFKHDSTRFMIPESSASQEIALYAAVDFPFGWRKIATLLEGPYVDTTVYEDGSGHIFGYSYQIDSREFIRFSLDMVSFALTVEQRVHDTDGLLRPGGRVFYENGQWLFPSQNNRYFYGQSLLLRNLSSDCILHELLPENVKSADGRAFRRLHTYSRTASFEAVDLSDYRFSPAKPVKRILQMANR</sequence>
<dbReference type="InterPro" id="IPR056442">
    <property type="entry name" value="GINT1_N"/>
</dbReference>
<dbReference type="SUPFAM" id="SSF75005">
    <property type="entry name" value="Arabinanase/levansucrase/invertase"/>
    <property type="match status" value="1"/>
</dbReference>
<reference evidence="2 3" key="1">
    <citation type="submission" date="2017-10" db="EMBL/GenBank/DDBJ databases">
        <title>Complete genome sequence of Collinsella aerofaciens isolated from the gut of a healthy adult Indian.</title>
        <authorList>
            <person name="Bag S."/>
            <person name="Ghosh T.S."/>
            <person name="Das B."/>
        </authorList>
    </citation>
    <scope>NUCLEOTIDE SEQUENCE [LARGE SCALE GENOMIC DNA]</scope>
    <source>
        <strain evidence="3">indica</strain>
    </source>
</reference>
<gene>
    <name evidence="2" type="ORF">CSV91_02870</name>
</gene>
<dbReference type="AlphaFoldDB" id="A0A2D1TW35"/>
<protein>
    <recommendedName>
        <fullName evidence="1">Glucosamine inositolphosphorylceramide transferase 1 N-terminal domain-containing protein</fullName>
    </recommendedName>
</protein>
<name>A0A2D1TW35_9ACTN</name>
<organism evidence="2 3">
    <name type="scientific">Collinsella aerofaciens</name>
    <dbReference type="NCBI Taxonomy" id="74426"/>
    <lineage>
        <taxon>Bacteria</taxon>
        <taxon>Bacillati</taxon>
        <taxon>Actinomycetota</taxon>
        <taxon>Coriobacteriia</taxon>
        <taxon>Coriobacteriales</taxon>
        <taxon>Coriobacteriaceae</taxon>
        <taxon>Collinsella</taxon>
    </lineage>
</organism>
<proteinExistence type="predicted"/>
<dbReference type="Proteomes" id="UP000225608">
    <property type="component" value="Chromosome"/>
</dbReference>
<dbReference type="InterPro" id="IPR023296">
    <property type="entry name" value="Glyco_hydro_beta-prop_sf"/>
</dbReference>
<dbReference type="KEGG" id="caer:CSV91_02870"/>
<feature type="domain" description="Glucosamine inositolphosphorylceramide transferase 1 N-terminal" evidence="1">
    <location>
        <begin position="39"/>
        <end position="217"/>
    </location>
</feature>
<dbReference type="EMBL" id="CP024160">
    <property type="protein sequence ID" value="ATP53571.1"/>
    <property type="molecule type" value="Genomic_DNA"/>
</dbReference>
<accession>A0A2D1TW35</accession>
<evidence type="ECO:0000313" key="2">
    <source>
        <dbReference type="EMBL" id="ATP53571.1"/>
    </source>
</evidence>